<evidence type="ECO:0000256" key="1">
    <source>
        <dbReference type="ARBA" id="ARBA00022603"/>
    </source>
</evidence>
<evidence type="ECO:0000256" key="4">
    <source>
        <dbReference type="ARBA" id="ARBA00023453"/>
    </source>
</evidence>
<dbReference type="STRING" id="870435.A0A0C3ILV2"/>
<dbReference type="GO" id="GO:0008171">
    <property type="term" value="F:O-methyltransferase activity"/>
    <property type="evidence" value="ECO:0007669"/>
    <property type="project" value="InterPro"/>
</dbReference>
<reference evidence="5 6" key="1">
    <citation type="submission" date="2014-04" db="EMBL/GenBank/DDBJ databases">
        <authorList>
            <consortium name="DOE Joint Genome Institute"/>
            <person name="Kuo A."/>
            <person name="Kohler A."/>
            <person name="Costa M.D."/>
            <person name="Nagy L.G."/>
            <person name="Floudas D."/>
            <person name="Copeland A."/>
            <person name="Barry K.W."/>
            <person name="Cichocki N."/>
            <person name="Veneault-Fourrey C."/>
            <person name="LaButti K."/>
            <person name="Lindquist E.A."/>
            <person name="Lipzen A."/>
            <person name="Lundell T."/>
            <person name="Morin E."/>
            <person name="Murat C."/>
            <person name="Sun H."/>
            <person name="Tunlid A."/>
            <person name="Henrissat B."/>
            <person name="Grigoriev I.V."/>
            <person name="Hibbett D.S."/>
            <person name="Martin F."/>
            <person name="Nordberg H.P."/>
            <person name="Cantor M.N."/>
            <person name="Hua S.X."/>
        </authorList>
    </citation>
    <scope>NUCLEOTIDE SEQUENCE [LARGE SCALE GENOMIC DNA]</scope>
    <source>
        <strain evidence="5 6">Marx 270</strain>
    </source>
</reference>
<dbReference type="Pfam" id="PF01596">
    <property type="entry name" value="Methyltransf_3"/>
    <property type="match status" value="1"/>
</dbReference>
<dbReference type="OrthoDB" id="10251242at2759"/>
<reference evidence="6" key="2">
    <citation type="submission" date="2015-01" db="EMBL/GenBank/DDBJ databases">
        <title>Evolutionary Origins and Diversification of the Mycorrhizal Mutualists.</title>
        <authorList>
            <consortium name="DOE Joint Genome Institute"/>
            <consortium name="Mycorrhizal Genomics Consortium"/>
            <person name="Kohler A."/>
            <person name="Kuo A."/>
            <person name="Nagy L.G."/>
            <person name="Floudas D."/>
            <person name="Copeland A."/>
            <person name="Barry K.W."/>
            <person name="Cichocki N."/>
            <person name="Veneault-Fourrey C."/>
            <person name="LaButti K."/>
            <person name="Lindquist E.A."/>
            <person name="Lipzen A."/>
            <person name="Lundell T."/>
            <person name="Morin E."/>
            <person name="Murat C."/>
            <person name="Riley R."/>
            <person name="Ohm R."/>
            <person name="Sun H."/>
            <person name="Tunlid A."/>
            <person name="Henrissat B."/>
            <person name="Grigoriev I.V."/>
            <person name="Hibbett D.S."/>
            <person name="Martin F."/>
        </authorList>
    </citation>
    <scope>NUCLEOTIDE SEQUENCE [LARGE SCALE GENOMIC DNA]</scope>
    <source>
        <strain evidence="6">Marx 270</strain>
    </source>
</reference>
<keyword evidence="2" id="KW-0808">Transferase</keyword>
<proteinExistence type="inferred from homology"/>
<evidence type="ECO:0000256" key="3">
    <source>
        <dbReference type="ARBA" id="ARBA00022691"/>
    </source>
</evidence>
<organism evidence="5 6">
    <name type="scientific">Pisolithus tinctorius Marx 270</name>
    <dbReference type="NCBI Taxonomy" id="870435"/>
    <lineage>
        <taxon>Eukaryota</taxon>
        <taxon>Fungi</taxon>
        <taxon>Dikarya</taxon>
        <taxon>Basidiomycota</taxon>
        <taxon>Agaricomycotina</taxon>
        <taxon>Agaricomycetes</taxon>
        <taxon>Agaricomycetidae</taxon>
        <taxon>Boletales</taxon>
        <taxon>Sclerodermatineae</taxon>
        <taxon>Pisolithaceae</taxon>
        <taxon>Pisolithus</taxon>
    </lineage>
</organism>
<dbReference type="HOGENOM" id="CLU_3056145_0_0_1"/>
<gene>
    <name evidence="5" type="ORF">M404DRAFT_1005775</name>
</gene>
<keyword evidence="3" id="KW-0949">S-adenosyl-L-methionine</keyword>
<evidence type="ECO:0000256" key="2">
    <source>
        <dbReference type="ARBA" id="ARBA00022679"/>
    </source>
</evidence>
<dbReference type="GO" id="GO:0032259">
    <property type="term" value="P:methylation"/>
    <property type="evidence" value="ECO:0007669"/>
    <property type="project" value="UniProtKB-KW"/>
</dbReference>
<protein>
    <submittedName>
        <fullName evidence="5">Uncharacterized protein</fullName>
    </submittedName>
</protein>
<feature type="non-terminal residue" evidence="5">
    <location>
        <position position="54"/>
    </location>
</feature>
<name>A0A0C3ILV2_PISTI</name>
<dbReference type="InterPro" id="IPR002935">
    <property type="entry name" value="SAM_O-MeTrfase"/>
</dbReference>
<sequence length="54" mass="5966">MGAKRVLEVRTLGGYSTIYMAQGLPEDGELITLETSEAFYSISTDAFARVHQQL</sequence>
<dbReference type="EMBL" id="KN832022">
    <property type="protein sequence ID" value="KIN97922.1"/>
    <property type="molecule type" value="Genomic_DNA"/>
</dbReference>
<comment type="similarity">
    <text evidence="4">Belongs to the class I-like SAM-binding methyltransferase superfamily. Cation-dependent O-methyltransferase family.</text>
</comment>
<dbReference type="Gene3D" id="3.40.50.150">
    <property type="entry name" value="Vaccinia Virus protein VP39"/>
    <property type="match status" value="1"/>
</dbReference>
<dbReference type="AlphaFoldDB" id="A0A0C3ILV2"/>
<accession>A0A0C3ILV2</accession>
<evidence type="ECO:0000313" key="6">
    <source>
        <dbReference type="Proteomes" id="UP000054217"/>
    </source>
</evidence>
<dbReference type="PROSITE" id="PS51682">
    <property type="entry name" value="SAM_OMT_I"/>
    <property type="match status" value="1"/>
</dbReference>
<dbReference type="InterPro" id="IPR029063">
    <property type="entry name" value="SAM-dependent_MTases_sf"/>
</dbReference>
<dbReference type="Proteomes" id="UP000054217">
    <property type="component" value="Unassembled WGS sequence"/>
</dbReference>
<dbReference type="InParanoid" id="A0A0C3ILV2"/>
<keyword evidence="1" id="KW-0489">Methyltransferase</keyword>
<keyword evidence="6" id="KW-1185">Reference proteome</keyword>
<dbReference type="SUPFAM" id="SSF53335">
    <property type="entry name" value="S-adenosyl-L-methionine-dependent methyltransferases"/>
    <property type="match status" value="1"/>
</dbReference>
<evidence type="ECO:0000313" key="5">
    <source>
        <dbReference type="EMBL" id="KIN97922.1"/>
    </source>
</evidence>